<evidence type="ECO:0000313" key="2">
    <source>
        <dbReference type="Proteomes" id="UP000024635"/>
    </source>
</evidence>
<accession>A0A016RRI5</accession>
<reference evidence="2" key="1">
    <citation type="journal article" date="2015" name="Nat. Genet.">
        <title>The genome and transcriptome of the zoonotic hookworm Ancylostoma ceylanicum identify infection-specific gene families.</title>
        <authorList>
            <person name="Schwarz E.M."/>
            <person name="Hu Y."/>
            <person name="Antoshechkin I."/>
            <person name="Miller M.M."/>
            <person name="Sternberg P.W."/>
            <person name="Aroian R.V."/>
        </authorList>
    </citation>
    <scope>NUCLEOTIDE SEQUENCE</scope>
    <source>
        <strain evidence="2">HY135</strain>
    </source>
</reference>
<name>A0A016RRI5_9BILA</name>
<protein>
    <submittedName>
        <fullName evidence="1">Uncharacterized protein</fullName>
    </submittedName>
</protein>
<sequence>MQLGLWHSVVYSFIQPFIHSSIHRTSIKLDQHSWHTTWFFPYPATEVSSFLVTEKPLLKKEAFISYGLVPKMFSLMSPKKRLLMLALG</sequence>
<gene>
    <name evidence="1" type="primary">Acey_s0395.g658</name>
    <name evidence="1" type="ORF">Y032_0395g658</name>
</gene>
<organism evidence="1 2">
    <name type="scientific">Ancylostoma ceylanicum</name>
    <dbReference type="NCBI Taxonomy" id="53326"/>
    <lineage>
        <taxon>Eukaryota</taxon>
        <taxon>Metazoa</taxon>
        <taxon>Ecdysozoa</taxon>
        <taxon>Nematoda</taxon>
        <taxon>Chromadorea</taxon>
        <taxon>Rhabditida</taxon>
        <taxon>Rhabditina</taxon>
        <taxon>Rhabditomorpha</taxon>
        <taxon>Strongyloidea</taxon>
        <taxon>Ancylostomatidae</taxon>
        <taxon>Ancylostomatinae</taxon>
        <taxon>Ancylostoma</taxon>
    </lineage>
</organism>
<proteinExistence type="predicted"/>
<evidence type="ECO:0000313" key="1">
    <source>
        <dbReference type="EMBL" id="EYB81005.1"/>
    </source>
</evidence>
<keyword evidence="2" id="KW-1185">Reference proteome</keyword>
<dbReference type="Proteomes" id="UP000024635">
    <property type="component" value="Unassembled WGS sequence"/>
</dbReference>
<dbReference type="AlphaFoldDB" id="A0A016RRI5"/>
<comment type="caution">
    <text evidence="1">The sequence shown here is derived from an EMBL/GenBank/DDBJ whole genome shotgun (WGS) entry which is preliminary data.</text>
</comment>
<dbReference type="EMBL" id="JARK01001731">
    <property type="protein sequence ID" value="EYB81005.1"/>
    <property type="molecule type" value="Genomic_DNA"/>
</dbReference>